<dbReference type="Proteomes" id="UP000887580">
    <property type="component" value="Unplaced"/>
</dbReference>
<sequence>MQKNEEWCGDVQKNNVLDAVVNLCLKDYCNSKSLTSCIVAYSDAHKTQKLGPGYFLGNFTFTQLTTPAPTTTTTTTTPISTQSSLNPENSNGGNSQNGKENDPSSNNSANSKMIPFIFFFGIFIFAYLM</sequence>
<reference evidence="2" key="1">
    <citation type="submission" date="2022-11" db="UniProtKB">
        <authorList>
            <consortium name="WormBaseParasite"/>
        </authorList>
    </citation>
    <scope>IDENTIFICATION</scope>
</reference>
<proteinExistence type="predicted"/>
<dbReference type="WBParaSite" id="PS1159_v2.g1877.t1">
    <property type="protein sequence ID" value="PS1159_v2.g1877.t1"/>
    <property type="gene ID" value="PS1159_v2.g1877"/>
</dbReference>
<evidence type="ECO:0000313" key="2">
    <source>
        <dbReference type="WBParaSite" id="PS1159_v2.g1877.t1"/>
    </source>
</evidence>
<accession>A0AC35FLT2</accession>
<organism evidence="1 2">
    <name type="scientific">Panagrolaimus sp. PS1159</name>
    <dbReference type="NCBI Taxonomy" id="55785"/>
    <lineage>
        <taxon>Eukaryota</taxon>
        <taxon>Metazoa</taxon>
        <taxon>Ecdysozoa</taxon>
        <taxon>Nematoda</taxon>
        <taxon>Chromadorea</taxon>
        <taxon>Rhabditida</taxon>
        <taxon>Tylenchina</taxon>
        <taxon>Panagrolaimomorpha</taxon>
        <taxon>Panagrolaimoidea</taxon>
        <taxon>Panagrolaimidae</taxon>
        <taxon>Panagrolaimus</taxon>
    </lineage>
</organism>
<evidence type="ECO:0000313" key="1">
    <source>
        <dbReference type="Proteomes" id="UP000887580"/>
    </source>
</evidence>
<protein>
    <submittedName>
        <fullName evidence="2">Uncharacterized protein</fullName>
    </submittedName>
</protein>
<name>A0AC35FLT2_9BILA</name>